<accession>A0A4P7IIF7</accession>
<dbReference type="OrthoDB" id="3807461at2"/>
<name>A0A4P7IIF7_9ACTN</name>
<dbReference type="RefSeq" id="WP_135269113.1">
    <property type="nucleotide sequence ID" value="NZ_CP038436.1"/>
</dbReference>
<dbReference type="InterPro" id="IPR011009">
    <property type="entry name" value="Kinase-like_dom_sf"/>
</dbReference>
<dbReference type="SUPFAM" id="SSF56112">
    <property type="entry name" value="Protein kinase-like (PK-like)"/>
    <property type="match status" value="1"/>
</dbReference>
<dbReference type="Gene3D" id="3.90.1200.10">
    <property type="match status" value="1"/>
</dbReference>
<reference evidence="1 2" key="1">
    <citation type="submission" date="2019-03" db="EMBL/GenBank/DDBJ databases">
        <title>Three New Species of Nocardioides, Nocardioides euryhalodurans sp. nov., Nocardioides seonyuensis sp. nov. and Nocardioides eburneoflavus sp. nov. Iolated from Soil.</title>
        <authorList>
            <person name="Roh S.G."/>
            <person name="Lee C."/>
            <person name="Kim M.-K."/>
            <person name="Kim S.B."/>
        </authorList>
    </citation>
    <scope>NUCLEOTIDE SEQUENCE [LARGE SCALE GENOMIC DNA]</scope>
    <source>
        <strain evidence="1 2">MMS17-SY207-3</strain>
    </source>
</reference>
<dbReference type="EMBL" id="CP038436">
    <property type="protein sequence ID" value="QBX57128.1"/>
    <property type="molecule type" value="Genomic_DNA"/>
</dbReference>
<dbReference type="KEGG" id="nsn:EXE58_17960"/>
<organism evidence="1 2">
    <name type="scientific">Nocardioides seonyuensis</name>
    <dbReference type="NCBI Taxonomy" id="2518371"/>
    <lineage>
        <taxon>Bacteria</taxon>
        <taxon>Bacillati</taxon>
        <taxon>Actinomycetota</taxon>
        <taxon>Actinomycetes</taxon>
        <taxon>Propionibacteriales</taxon>
        <taxon>Nocardioidaceae</taxon>
        <taxon>Nocardioides</taxon>
    </lineage>
</organism>
<dbReference type="Proteomes" id="UP000294853">
    <property type="component" value="Chromosome"/>
</dbReference>
<proteinExistence type="predicted"/>
<sequence length="353" mass="38174">MDPDVLQASARQMGFQAWDGQDELTGGRSQTVVVWKRDQHFVLKAYDPAGPSAGAREQSALHALDGASGTPRSLAEGVDPSWVLMSRLAGTGSLADALLGSDPEAARGALLSWAEALARLHEAGTPQVRAAFRTALEGRAPHLDARSLPKDFTDAAAKLPRLLDELSLPGHEAALSVLQDLPARLAGEEWEVLSPADACPDNNLLDADGMRLLDFEFAELRHAAWDVAYLRVPWPSCWCAWRLPDDVADEAVARYCSVRGAAAQESDFQEAIDLATMGWQVMTSAHFIPGALTDDDNARTDRPSRRAFVLHRLGQAACTSPSNALTTLAGDLHGALRERWGDLRLDQAPSFRL</sequence>
<dbReference type="GO" id="GO:0016740">
    <property type="term" value="F:transferase activity"/>
    <property type="evidence" value="ECO:0007669"/>
    <property type="project" value="UniProtKB-KW"/>
</dbReference>
<evidence type="ECO:0000313" key="2">
    <source>
        <dbReference type="Proteomes" id="UP000294853"/>
    </source>
</evidence>
<keyword evidence="2" id="KW-1185">Reference proteome</keyword>
<keyword evidence="1" id="KW-0808">Transferase</keyword>
<dbReference type="AlphaFoldDB" id="A0A4P7IIF7"/>
<protein>
    <submittedName>
        <fullName evidence="1">Aminoglycoside phosphotransferase family protein</fullName>
    </submittedName>
</protein>
<evidence type="ECO:0000313" key="1">
    <source>
        <dbReference type="EMBL" id="QBX57128.1"/>
    </source>
</evidence>
<gene>
    <name evidence="1" type="ORF">EXE58_17960</name>
</gene>